<dbReference type="EMBL" id="GBRH01264468">
    <property type="protein sequence ID" value="JAD33427.1"/>
    <property type="molecule type" value="Transcribed_RNA"/>
</dbReference>
<sequence>MHFFSYEEIHPFCHLLSNFLLKYINSDVFLM</sequence>
<organism evidence="1">
    <name type="scientific">Arundo donax</name>
    <name type="common">Giant reed</name>
    <name type="synonym">Donax arundinaceus</name>
    <dbReference type="NCBI Taxonomy" id="35708"/>
    <lineage>
        <taxon>Eukaryota</taxon>
        <taxon>Viridiplantae</taxon>
        <taxon>Streptophyta</taxon>
        <taxon>Embryophyta</taxon>
        <taxon>Tracheophyta</taxon>
        <taxon>Spermatophyta</taxon>
        <taxon>Magnoliopsida</taxon>
        <taxon>Liliopsida</taxon>
        <taxon>Poales</taxon>
        <taxon>Poaceae</taxon>
        <taxon>PACMAD clade</taxon>
        <taxon>Arundinoideae</taxon>
        <taxon>Arundineae</taxon>
        <taxon>Arundo</taxon>
    </lineage>
</organism>
<reference evidence="1" key="2">
    <citation type="journal article" date="2015" name="Data Brief">
        <title>Shoot transcriptome of the giant reed, Arundo donax.</title>
        <authorList>
            <person name="Barrero R.A."/>
            <person name="Guerrero F.D."/>
            <person name="Moolhuijzen P."/>
            <person name="Goolsby J.A."/>
            <person name="Tidwell J."/>
            <person name="Bellgard S.E."/>
            <person name="Bellgard M.I."/>
        </authorList>
    </citation>
    <scope>NUCLEOTIDE SEQUENCE</scope>
    <source>
        <tissue evidence="1">Shoot tissue taken approximately 20 cm above the soil surface</tissue>
    </source>
</reference>
<accession>A0A0A8ZEX8</accession>
<reference evidence="1" key="1">
    <citation type="submission" date="2014-09" db="EMBL/GenBank/DDBJ databases">
        <authorList>
            <person name="Magalhaes I.L.F."/>
            <person name="Oliveira U."/>
            <person name="Santos F.R."/>
            <person name="Vidigal T.H.D.A."/>
            <person name="Brescovit A.D."/>
            <person name="Santos A.J."/>
        </authorList>
    </citation>
    <scope>NUCLEOTIDE SEQUENCE</scope>
    <source>
        <tissue evidence="1">Shoot tissue taken approximately 20 cm above the soil surface</tissue>
    </source>
</reference>
<name>A0A0A8ZEX8_ARUDO</name>
<evidence type="ECO:0000313" key="1">
    <source>
        <dbReference type="EMBL" id="JAD33427.1"/>
    </source>
</evidence>
<protein>
    <submittedName>
        <fullName evidence="1">Uncharacterized protein</fullName>
    </submittedName>
</protein>
<dbReference type="AlphaFoldDB" id="A0A0A8ZEX8"/>
<proteinExistence type="predicted"/>